<organism evidence="1 2">
    <name type="scientific">Diaporthe helianthi</name>
    <dbReference type="NCBI Taxonomy" id="158607"/>
    <lineage>
        <taxon>Eukaryota</taxon>
        <taxon>Fungi</taxon>
        <taxon>Dikarya</taxon>
        <taxon>Ascomycota</taxon>
        <taxon>Pezizomycotina</taxon>
        <taxon>Sordariomycetes</taxon>
        <taxon>Sordariomycetidae</taxon>
        <taxon>Diaporthales</taxon>
        <taxon>Diaporthaceae</taxon>
        <taxon>Diaporthe</taxon>
    </lineage>
</organism>
<gene>
    <name evidence="1" type="ORF">DHEL01_v211686</name>
</gene>
<dbReference type="OrthoDB" id="5204141at2759"/>
<reference evidence="1" key="1">
    <citation type="submission" date="2017-09" db="EMBL/GenBank/DDBJ databases">
        <title>Polyketide synthases of a Diaporthe helianthi virulent isolate.</title>
        <authorList>
            <person name="Baroncelli R."/>
        </authorList>
    </citation>
    <scope>NUCLEOTIDE SEQUENCE [LARGE SCALE GENOMIC DNA]</scope>
    <source>
        <strain evidence="1">7/96</strain>
    </source>
</reference>
<dbReference type="Proteomes" id="UP000094444">
    <property type="component" value="Unassembled WGS sequence"/>
</dbReference>
<dbReference type="AlphaFoldDB" id="A0A2P5HI39"/>
<dbReference type="InParanoid" id="A0A2P5HI39"/>
<comment type="caution">
    <text evidence="1">The sequence shown here is derived from an EMBL/GenBank/DDBJ whole genome shotgun (WGS) entry which is preliminary data.</text>
</comment>
<name>A0A2P5HI39_DIAHE</name>
<dbReference type="EMBL" id="MAVT02001913">
    <property type="protein sequence ID" value="POS69921.1"/>
    <property type="molecule type" value="Genomic_DNA"/>
</dbReference>
<protein>
    <submittedName>
        <fullName evidence="1">Uncharacterized protein</fullName>
    </submittedName>
</protein>
<sequence>MKTTSANLMAAAVGAASLAQAITNTTFGFGHGVANFTDGHADNAVWVFGENACDYIYLGTFLKTQCDFNDGWFESRGEWYQFTGCGTGIGNFCLWNEDHSKVSCPTWNRKEPQVSGCSNDHGDFFVNRYFIF</sequence>
<accession>A0A2P5HI39</accession>
<evidence type="ECO:0000313" key="1">
    <source>
        <dbReference type="EMBL" id="POS69921.1"/>
    </source>
</evidence>
<evidence type="ECO:0000313" key="2">
    <source>
        <dbReference type="Proteomes" id="UP000094444"/>
    </source>
</evidence>
<keyword evidence="2" id="KW-1185">Reference proteome</keyword>
<proteinExistence type="predicted"/>